<dbReference type="InterPro" id="IPR017226">
    <property type="entry name" value="BHMT-like"/>
</dbReference>
<keyword evidence="7" id="KW-1185">Reference proteome</keyword>
<dbReference type="SUPFAM" id="SSF82282">
    <property type="entry name" value="Homocysteine S-methyltransferase"/>
    <property type="match status" value="1"/>
</dbReference>
<reference evidence="6 7" key="1">
    <citation type="journal article" date="2016" name="Sci. Rep.">
        <title>Draft genome sequencing and secretome analysis of fungal phytopathogen Ascochyta rabiei provides insight into the necrotrophic effector repertoire.</title>
        <authorList>
            <person name="Verma S."/>
            <person name="Gazara R.K."/>
            <person name="Nizam S."/>
            <person name="Parween S."/>
            <person name="Chattopadhyay D."/>
            <person name="Verma P.K."/>
        </authorList>
    </citation>
    <scope>NUCLEOTIDE SEQUENCE [LARGE SCALE GENOMIC DNA]</scope>
    <source>
        <strain evidence="6 7">ArDII</strain>
    </source>
</reference>
<dbReference type="GO" id="GO:0008898">
    <property type="term" value="F:S-adenosylmethionine-homocysteine S-methyltransferase activity"/>
    <property type="evidence" value="ECO:0007669"/>
    <property type="project" value="TreeGrafter"/>
</dbReference>
<evidence type="ECO:0000256" key="4">
    <source>
        <dbReference type="ARBA" id="ARBA00022833"/>
    </source>
</evidence>
<proteinExistence type="predicted"/>
<keyword evidence="1 5" id="KW-0489">Methyltransferase</keyword>
<keyword evidence="3 5" id="KW-0479">Metal-binding</keyword>
<dbReference type="NCBIfam" id="NF007020">
    <property type="entry name" value="PRK09485.1"/>
    <property type="match status" value="1"/>
</dbReference>
<keyword evidence="4 5" id="KW-0862">Zinc</keyword>
<feature type="binding site" evidence="5">
    <location>
        <position position="252"/>
    </location>
    <ligand>
        <name>Zn(2+)</name>
        <dbReference type="ChEBI" id="CHEBI:29105"/>
    </ligand>
</feature>
<dbReference type="AlphaFoldDB" id="A0A163CS83"/>
<feature type="binding site" evidence="5">
    <location>
        <position position="322"/>
    </location>
    <ligand>
        <name>Zn(2+)</name>
        <dbReference type="ChEBI" id="CHEBI:29105"/>
    </ligand>
</feature>
<dbReference type="Gene3D" id="3.20.20.330">
    <property type="entry name" value="Homocysteine-binding-like domain"/>
    <property type="match status" value="1"/>
</dbReference>
<dbReference type="FunFam" id="3.20.20.330:FF:000002">
    <property type="entry name" value="Homocysteine S-methyltransferase"/>
    <property type="match status" value="1"/>
</dbReference>
<evidence type="ECO:0000313" key="7">
    <source>
        <dbReference type="Proteomes" id="UP000076837"/>
    </source>
</evidence>
<gene>
    <name evidence="6" type="ORF">ST47_g6305</name>
</gene>
<comment type="cofactor">
    <cofactor evidence="5">
        <name>Zn(2+)</name>
        <dbReference type="ChEBI" id="CHEBI:29105"/>
    </cofactor>
</comment>
<dbReference type="InterPro" id="IPR051486">
    <property type="entry name" value="Hcy_S-methyltransferase"/>
</dbReference>
<accession>A0A163CS83</accession>
<dbReference type="GO" id="GO:0009086">
    <property type="term" value="P:methionine biosynthetic process"/>
    <property type="evidence" value="ECO:0007669"/>
    <property type="project" value="InterPro"/>
</dbReference>
<dbReference type="PIRSF" id="PIRSF037505">
    <property type="entry name" value="Betaine_HMT"/>
    <property type="match status" value="1"/>
</dbReference>
<evidence type="ECO:0000256" key="3">
    <source>
        <dbReference type="ARBA" id="ARBA00022723"/>
    </source>
</evidence>
<evidence type="ECO:0000256" key="5">
    <source>
        <dbReference type="PROSITE-ProRule" id="PRU00333"/>
    </source>
</evidence>
<name>A0A163CS83_DIDRA</name>
<keyword evidence="2 5" id="KW-0808">Transferase</keyword>
<dbReference type="PROSITE" id="PS50970">
    <property type="entry name" value="HCY"/>
    <property type="match status" value="1"/>
</dbReference>
<dbReference type="PANTHER" id="PTHR46015:SF1">
    <property type="entry name" value="HOMOCYSTEINE S-METHYLTRANSFERASE-LIKE ISOFORM 1"/>
    <property type="match status" value="1"/>
</dbReference>
<protein>
    <submittedName>
        <fullName evidence="6">S-adenosylmethionine-homocysteine S-methyltransferase</fullName>
    </submittedName>
</protein>
<evidence type="ECO:0000256" key="2">
    <source>
        <dbReference type="ARBA" id="ARBA00022679"/>
    </source>
</evidence>
<dbReference type="EMBL" id="JYNV01000212">
    <property type="protein sequence ID" value="KZM22656.1"/>
    <property type="molecule type" value="Genomic_DNA"/>
</dbReference>
<dbReference type="PANTHER" id="PTHR46015">
    <property type="entry name" value="ZGC:172121"/>
    <property type="match status" value="1"/>
</dbReference>
<dbReference type="OrthoDB" id="261426at2759"/>
<dbReference type="GO" id="GO:0033528">
    <property type="term" value="P:S-methylmethionine cycle"/>
    <property type="evidence" value="ECO:0007669"/>
    <property type="project" value="TreeGrafter"/>
</dbReference>
<sequence length="351" mass="38350">MTNGSKLSSLLEAPVLLDGALATYLETLGADISGALWSAEMLLQNPALIKQTHLDYYRAGAQVAITASYQASLAGLGKHLSLDDEQGKAVVRKSVELAQEARDEWIQEHVKGLSEGEKLGILERSSIADYRQSIRNRLFVAGSVGPYGAFLADGSEYRGDYHLSKEEMKAFHRGRIQALVEACVDVLACETIPSLRETEALLELLSEEFKGTEAWFAFTLRDAEHISDGTPLTQMAALFESAAQVIAIGFNCVPDDVGLEALKVLRPLQRGRKWKMMVYPNSGEQWNAAAREWEGLRTEGGQLAAKTEQWAAAGAVLVGGCCRTTPTDITVMRDVLQPKKEGEGVRESYQS</sequence>
<dbReference type="GO" id="GO:0032259">
    <property type="term" value="P:methylation"/>
    <property type="evidence" value="ECO:0007669"/>
    <property type="project" value="UniProtKB-KW"/>
</dbReference>
<organism evidence="6 7">
    <name type="scientific">Didymella rabiei</name>
    <name type="common">Chickpea ascochyta blight fungus</name>
    <name type="synonym">Mycosphaerella rabiei</name>
    <dbReference type="NCBI Taxonomy" id="5454"/>
    <lineage>
        <taxon>Eukaryota</taxon>
        <taxon>Fungi</taxon>
        <taxon>Dikarya</taxon>
        <taxon>Ascomycota</taxon>
        <taxon>Pezizomycotina</taxon>
        <taxon>Dothideomycetes</taxon>
        <taxon>Pleosporomycetidae</taxon>
        <taxon>Pleosporales</taxon>
        <taxon>Pleosporineae</taxon>
        <taxon>Didymellaceae</taxon>
        <taxon>Ascochyta</taxon>
    </lineage>
</organism>
<evidence type="ECO:0000256" key="1">
    <source>
        <dbReference type="ARBA" id="ARBA00022603"/>
    </source>
</evidence>
<dbReference type="GO" id="GO:0008270">
    <property type="term" value="F:zinc ion binding"/>
    <property type="evidence" value="ECO:0007669"/>
    <property type="project" value="InterPro"/>
</dbReference>
<dbReference type="STRING" id="5454.A0A163CS83"/>
<dbReference type="Pfam" id="PF02574">
    <property type="entry name" value="S-methyl_trans"/>
    <property type="match status" value="1"/>
</dbReference>
<dbReference type="Proteomes" id="UP000076837">
    <property type="component" value="Unassembled WGS sequence"/>
</dbReference>
<feature type="binding site" evidence="5">
    <location>
        <position position="321"/>
    </location>
    <ligand>
        <name>Zn(2+)</name>
        <dbReference type="ChEBI" id="CHEBI:29105"/>
    </ligand>
</feature>
<dbReference type="InterPro" id="IPR036589">
    <property type="entry name" value="HCY_dom_sf"/>
</dbReference>
<comment type="caution">
    <text evidence="6">The sequence shown here is derived from an EMBL/GenBank/DDBJ whole genome shotgun (WGS) entry which is preliminary data.</text>
</comment>
<evidence type="ECO:0000313" key="6">
    <source>
        <dbReference type="EMBL" id="KZM22656.1"/>
    </source>
</evidence>
<dbReference type="InterPro" id="IPR003726">
    <property type="entry name" value="HCY_dom"/>
</dbReference>